<evidence type="ECO:0000256" key="11">
    <source>
        <dbReference type="ARBA" id="ARBA00022989"/>
    </source>
</evidence>
<comment type="catalytic activity">
    <reaction evidence="1 14">
        <text>ATP + protein L-histidine = ADP + protein N-phospho-L-histidine.</text>
        <dbReference type="EC" id="2.7.13.3"/>
    </reaction>
</comment>
<dbReference type="Proteomes" id="UP000366065">
    <property type="component" value="Unassembled WGS sequence"/>
</dbReference>
<dbReference type="SUPFAM" id="SSF55874">
    <property type="entry name" value="ATPase domain of HSP90 chaperone/DNA topoisomerase II/histidine kinase"/>
    <property type="match status" value="1"/>
</dbReference>
<gene>
    <name evidence="17" type="ORF">PCA20602_03105</name>
</gene>
<dbReference type="SUPFAM" id="SSF47384">
    <property type="entry name" value="Homodimeric domain of signal transducing histidine kinase"/>
    <property type="match status" value="1"/>
</dbReference>
<comment type="subcellular location">
    <subcellularLocation>
        <location evidence="2 14">Cell inner membrane</location>
    </subcellularLocation>
</comment>
<evidence type="ECO:0000256" key="9">
    <source>
        <dbReference type="ARBA" id="ARBA00022777"/>
    </source>
</evidence>
<dbReference type="SMART" id="SM00304">
    <property type="entry name" value="HAMP"/>
    <property type="match status" value="1"/>
</dbReference>
<dbReference type="Pfam" id="PF00512">
    <property type="entry name" value="HisKA"/>
    <property type="match status" value="1"/>
</dbReference>
<keyword evidence="7 14" id="KW-0812">Transmembrane</keyword>
<keyword evidence="9 14" id="KW-0418">Kinase</keyword>
<proteinExistence type="predicted"/>
<evidence type="ECO:0000256" key="2">
    <source>
        <dbReference type="ARBA" id="ARBA00004533"/>
    </source>
</evidence>
<dbReference type="PROSITE" id="PS50885">
    <property type="entry name" value="HAMP"/>
    <property type="match status" value="1"/>
</dbReference>
<dbReference type="Pfam" id="PF02518">
    <property type="entry name" value="HATPase_c"/>
    <property type="match status" value="1"/>
</dbReference>
<dbReference type="CDD" id="cd00082">
    <property type="entry name" value="HisKA"/>
    <property type="match status" value="1"/>
</dbReference>
<dbReference type="InterPro" id="IPR003661">
    <property type="entry name" value="HisK_dim/P_dom"/>
</dbReference>
<dbReference type="PANTHER" id="PTHR45436">
    <property type="entry name" value="SENSOR HISTIDINE KINASE YKOH"/>
    <property type="match status" value="1"/>
</dbReference>
<evidence type="ECO:0000256" key="6">
    <source>
        <dbReference type="ARBA" id="ARBA00022679"/>
    </source>
</evidence>
<evidence type="ECO:0000313" key="17">
    <source>
        <dbReference type="EMBL" id="VVE20290.1"/>
    </source>
</evidence>
<evidence type="ECO:0000256" key="8">
    <source>
        <dbReference type="ARBA" id="ARBA00022741"/>
    </source>
</evidence>
<feature type="transmembrane region" description="Helical" evidence="14">
    <location>
        <begin position="181"/>
        <end position="200"/>
    </location>
</feature>
<keyword evidence="3 14" id="KW-1003">Cell membrane</keyword>
<dbReference type="InterPro" id="IPR004358">
    <property type="entry name" value="Sig_transdc_His_kin-like_C"/>
</dbReference>
<accession>A0ABY6W339</accession>
<evidence type="ECO:0000259" key="15">
    <source>
        <dbReference type="PROSITE" id="PS50109"/>
    </source>
</evidence>
<dbReference type="PANTHER" id="PTHR45436:SF3">
    <property type="entry name" value="SENSOR HISTIDINE KINASE HPRS"/>
    <property type="match status" value="1"/>
</dbReference>
<dbReference type="EMBL" id="CABPRV010000007">
    <property type="protein sequence ID" value="VVE20290.1"/>
    <property type="molecule type" value="Genomic_DNA"/>
</dbReference>
<reference evidence="17 18" key="1">
    <citation type="submission" date="2019-08" db="EMBL/GenBank/DDBJ databases">
        <authorList>
            <person name="Peeters C."/>
        </authorList>
    </citation>
    <scope>NUCLEOTIDE SEQUENCE [LARGE SCALE GENOMIC DNA]</scope>
    <source>
        <strain evidence="17 18">LMG 20602</strain>
    </source>
</reference>
<keyword evidence="12 14" id="KW-0902">Two-component regulatory system</keyword>
<dbReference type="NCBIfam" id="TIGR01386">
    <property type="entry name" value="cztS_silS_copS"/>
    <property type="match status" value="1"/>
</dbReference>
<feature type="domain" description="HAMP" evidence="16">
    <location>
        <begin position="201"/>
        <end position="254"/>
    </location>
</feature>
<keyword evidence="4 14" id="KW-0997">Cell inner membrane</keyword>
<evidence type="ECO:0000256" key="13">
    <source>
        <dbReference type="ARBA" id="ARBA00023136"/>
    </source>
</evidence>
<dbReference type="Gene3D" id="3.30.565.10">
    <property type="entry name" value="Histidine kinase-like ATPase, C-terminal domain"/>
    <property type="match status" value="1"/>
</dbReference>
<keyword evidence="5" id="KW-0597">Phosphoprotein</keyword>
<dbReference type="CDD" id="cd06225">
    <property type="entry name" value="HAMP"/>
    <property type="match status" value="1"/>
</dbReference>
<dbReference type="PRINTS" id="PR00344">
    <property type="entry name" value="BCTRLSENSOR"/>
</dbReference>
<sequence length="474" mass="52373">MTAFSGTTETAHDKRMSLSTRLALGFALMAFVAMAVVGFALYWKLEAQLVVRDDGALVTRVDQLRTLMQDVDAHDLIRDKPHLFANMLGNTESLLVVGYPGEPPLIEVNPGRAIVPPVTPVAPDAPLTLDAVHHTQAADGTPFIYVAATAHGVAGQRDLQIMSGRLMTERTRMLSDYRTQIFLFATTAACLAALLAFWLARRSMRPLRRLAVQTASIGVGTLSTRLPQRDTPAELDALVVSINAMLGRLERGFTQLQQVSADMAHDLRTPIGNLLGQTEVGLSHSREPVYYQRLLGSNFEELQRLSKMIDNMLFLARAEHADHAIDRRSLDVDDEFERIADYFEGLADERGLRIEREGDGEVLADAQLLRRAMANLLANAVRHANEGSAIRLIAEQRSDETLLHVENLGATIEAAHRDRLFDRFYRADASRQRSSESSGLGLSIVRSIMQLHGGAWRVTSENGVTRFTLAFPKA</sequence>
<dbReference type="EC" id="2.7.13.3" evidence="14"/>
<evidence type="ECO:0000313" key="18">
    <source>
        <dbReference type="Proteomes" id="UP000366065"/>
    </source>
</evidence>
<evidence type="ECO:0000259" key="16">
    <source>
        <dbReference type="PROSITE" id="PS50885"/>
    </source>
</evidence>
<comment type="caution">
    <text evidence="17">The sequence shown here is derived from an EMBL/GenBank/DDBJ whole genome shotgun (WGS) entry which is preliminary data.</text>
</comment>
<name>A0ABY6W339_9BURK</name>
<dbReference type="SUPFAM" id="SSF158472">
    <property type="entry name" value="HAMP domain-like"/>
    <property type="match status" value="1"/>
</dbReference>
<evidence type="ECO:0000256" key="5">
    <source>
        <dbReference type="ARBA" id="ARBA00022553"/>
    </source>
</evidence>
<evidence type="ECO:0000256" key="1">
    <source>
        <dbReference type="ARBA" id="ARBA00000085"/>
    </source>
</evidence>
<dbReference type="SMART" id="SM00387">
    <property type="entry name" value="HATPase_c"/>
    <property type="match status" value="1"/>
</dbReference>
<dbReference type="Gene3D" id="6.10.340.10">
    <property type="match status" value="1"/>
</dbReference>
<feature type="domain" description="Histidine kinase" evidence="15">
    <location>
        <begin position="262"/>
        <end position="474"/>
    </location>
</feature>
<keyword evidence="6 14" id="KW-0808">Transferase</keyword>
<evidence type="ECO:0000256" key="3">
    <source>
        <dbReference type="ARBA" id="ARBA00022475"/>
    </source>
</evidence>
<evidence type="ECO:0000256" key="7">
    <source>
        <dbReference type="ARBA" id="ARBA00022692"/>
    </source>
</evidence>
<dbReference type="InterPro" id="IPR036097">
    <property type="entry name" value="HisK_dim/P_sf"/>
</dbReference>
<keyword evidence="11 14" id="KW-1133">Transmembrane helix</keyword>
<comment type="function">
    <text evidence="14">Member of a two-component regulatory system.</text>
</comment>
<dbReference type="SMART" id="SM00388">
    <property type="entry name" value="HisKA"/>
    <property type="match status" value="1"/>
</dbReference>
<organism evidence="17 18">
    <name type="scientific">Pandoraea capi</name>
    <dbReference type="NCBI Taxonomy" id="2508286"/>
    <lineage>
        <taxon>Bacteria</taxon>
        <taxon>Pseudomonadati</taxon>
        <taxon>Pseudomonadota</taxon>
        <taxon>Betaproteobacteria</taxon>
        <taxon>Burkholderiales</taxon>
        <taxon>Burkholderiaceae</taxon>
        <taxon>Pandoraea</taxon>
    </lineage>
</organism>
<protein>
    <recommendedName>
        <fullName evidence="14">Sensor protein</fullName>
        <ecNumber evidence="14">2.7.13.3</ecNumber>
    </recommendedName>
</protein>
<dbReference type="Pfam" id="PF00672">
    <property type="entry name" value="HAMP"/>
    <property type="match status" value="1"/>
</dbReference>
<keyword evidence="18" id="KW-1185">Reference proteome</keyword>
<evidence type="ECO:0000256" key="14">
    <source>
        <dbReference type="RuleBase" id="RU364088"/>
    </source>
</evidence>
<keyword evidence="8 14" id="KW-0547">Nucleotide-binding</keyword>
<keyword evidence="10 14" id="KW-0067">ATP-binding</keyword>
<dbReference type="PROSITE" id="PS50109">
    <property type="entry name" value="HIS_KIN"/>
    <property type="match status" value="1"/>
</dbReference>
<feature type="transmembrane region" description="Helical" evidence="14">
    <location>
        <begin position="22"/>
        <end position="43"/>
    </location>
</feature>
<dbReference type="InterPro" id="IPR003660">
    <property type="entry name" value="HAMP_dom"/>
</dbReference>
<dbReference type="Gene3D" id="1.10.287.130">
    <property type="match status" value="1"/>
</dbReference>
<evidence type="ECO:0000256" key="4">
    <source>
        <dbReference type="ARBA" id="ARBA00022519"/>
    </source>
</evidence>
<evidence type="ECO:0000256" key="10">
    <source>
        <dbReference type="ARBA" id="ARBA00022840"/>
    </source>
</evidence>
<dbReference type="InterPro" id="IPR005467">
    <property type="entry name" value="His_kinase_dom"/>
</dbReference>
<dbReference type="RefSeq" id="WP_246182181.1">
    <property type="nucleotide sequence ID" value="NZ_CABPRV010000007.1"/>
</dbReference>
<dbReference type="GO" id="GO:0016301">
    <property type="term" value="F:kinase activity"/>
    <property type="evidence" value="ECO:0007669"/>
    <property type="project" value="UniProtKB-KW"/>
</dbReference>
<dbReference type="CDD" id="cd00075">
    <property type="entry name" value="HATPase"/>
    <property type="match status" value="1"/>
</dbReference>
<dbReference type="InterPro" id="IPR050428">
    <property type="entry name" value="TCS_sensor_his_kinase"/>
</dbReference>
<dbReference type="InterPro" id="IPR036890">
    <property type="entry name" value="HATPase_C_sf"/>
</dbReference>
<keyword evidence="13 14" id="KW-0472">Membrane</keyword>
<dbReference type="InterPro" id="IPR003594">
    <property type="entry name" value="HATPase_dom"/>
</dbReference>
<evidence type="ECO:0000256" key="12">
    <source>
        <dbReference type="ARBA" id="ARBA00023012"/>
    </source>
</evidence>
<dbReference type="InterPro" id="IPR006290">
    <property type="entry name" value="CztS_silS_copS"/>
</dbReference>